<dbReference type="PANTHER" id="PTHR41335">
    <property type="entry name" value="MEMBRANE PROTEIN-RELATED"/>
    <property type="match status" value="1"/>
</dbReference>
<proteinExistence type="predicted"/>
<evidence type="ECO:0000256" key="5">
    <source>
        <dbReference type="SAM" id="MobiDB-lite"/>
    </source>
</evidence>
<dbReference type="PANTHER" id="PTHR41335:SF1">
    <property type="entry name" value="MEMBRANE PROTEIN"/>
    <property type="match status" value="1"/>
</dbReference>
<organism evidence="8 9">
    <name type="scientific">Alkalicoccobacillus gibsonii</name>
    <dbReference type="NCBI Taxonomy" id="79881"/>
    <lineage>
        <taxon>Bacteria</taxon>
        <taxon>Bacillati</taxon>
        <taxon>Bacillota</taxon>
        <taxon>Bacilli</taxon>
        <taxon>Bacillales</taxon>
        <taxon>Bacillaceae</taxon>
        <taxon>Alkalicoccobacillus</taxon>
    </lineage>
</organism>
<feature type="compositionally biased region" description="Low complexity" evidence="5">
    <location>
        <begin position="76"/>
        <end position="97"/>
    </location>
</feature>
<dbReference type="RefSeq" id="WP_343130001.1">
    <property type="nucleotide sequence ID" value="NZ_JBCITK010000001.1"/>
</dbReference>
<evidence type="ECO:0000256" key="4">
    <source>
        <dbReference type="ARBA" id="ARBA00023136"/>
    </source>
</evidence>
<accession>A0ABU9VGM6</accession>
<feature type="transmembrane region" description="Helical" evidence="6">
    <location>
        <begin position="7"/>
        <end position="25"/>
    </location>
</feature>
<sequence>MRGQSAFIIGIIAAIIIAIFAVINVDPVPVNYMFGTSEWPLILVILGSVFLGAAVAGAMGMVRILKLQSEVKRLKTTTPVTKKDTPSTTTPPNSKPKAPVTDSTNELK</sequence>
<dbReference type="Pfam" id="PF06305">
    <property type="entry name" value="LapA_dom"/>
    <property type="match status" value="1"/>
</dbReference>
<comment type="caution">
    <text evidence="8">The sequence shown here is derived from an EMBL/GenBank/DDBJ whole genome shotgun (WGS) entry which is preliminary data.</text>
</comment>
<name>A0ABU9VGM6_9BACI</name>
<evidence type="ECO:0000256" key="3">
    <source>
        <dbReference type="ARBA" id="ARBA00022989"/>
    </source>
</evidence>
<reference evidence="8 9" key="1">
    <citation type="submission" date="2024-03" db="EMBL/GenBank/DDBJ databases">
        <title>Bacilli Hybrid Assemblies.</title>
        <authorList>
            <person name="Kovac J."/>
        </authorList>
    </citation>
    <scope>NUCLEOTIDE SEQUENCE [LARGE SCALE GENOMIC DNA]</scope>
    <source>
        <strain evidence="8 9">FSL R7-0666</strain>
    </source>
</reference>
<evidence type="ECO:0000256" key="1">
    <source>
        <dbReference type="ARBA" id="ARBA00022475"/>
    </source>
</evidence>
<dbReference type="EMBL" id="JBCITK010000001">
    <property type="protein sequence ID" value="MEN0642984.1"/>
    <property type="molecule type" value="Genomic_DNA"/>
</dbReference>
<feature type="region of interest" description="Disordered" evidence="5">
    <location>
        <begin position="76"/>
        <end position="108"/>
    </location>
</feature>
<dbReference type="Proteomes" id="UP001418796">
    <property type="component" value="Unassembled WGS sequence"/>
</dbReference>
<keyword evidence="1" id="KW-1003">Cell membrane</keyword>
<protein>
    <submittedName>
        <fullName evidence="8">LapA family protein</fullName>
    </submittedName>
</protein>
<dbReference type="InterPro" id="IPR010445">
    <property type="entry name" value="LapA_dom"/>
</dbReference>
<keyword evidence="9" id="KW-1185">Reference proteome</keyword>
<evidence type="ECO:0000256" key="6">
    <source>
        <dbReference type="SAM" id="Phobius"/>
    </source>
</evidence>
<evidence type="ECO:0000259" key="7">
    <source>
        <dbReference type="Pfam" id="PF06305"/>
    </source>
</evidence>
<evidence type="ECO:0000313" key="9">
    <source>
        <dbReference type="Proteomes" id="UP001418796"/>
    </source>
</evidence>
<evidence type="ECO:0000313" key="8">
    <source>
        <dbReference type="EMBL" id="MEN0642984.1"/>
    </source>
</evidence>
<keyword evidence="4 6" id="KW-0472">Membrane</keyword>
<feature type="domain" description="Lipopolysaccharide assembly protein A" evidence="7">
    <location>
        <begin position="24"/>
        <end position="76"/>
    </location>
</feature>
<gene>
    <name evidence="8" type="ORF">MKY91_07480</name>
</gene>
<evidence type="ECO:0000256" key="2">
    <source>
        <dbReference type="ARBA" id="ARBA00022692"/>
    </source>
</evidence>
<keyword evidence="3 6" id="KW-1133">Transmembrane helix</keyword>
<keyword evidence="2 6" id="KW-0812">Transmembrane</keyword>
<feature type="transmembrane region" description="Helical" evidence="6">
    <location>
        <begin position="41"/>
        <end position="65"/>
    </location>
</feature>